<evidence type="ECO:0000256" key="11">
    <source>
        <dbReference type="ARBA" id="ARBA00022989"/>
    </source>
</evidence>
<dbReference type="SUPFAM" id="SSF52058">
    <property type="entry name" value="L domain-like"/>
    <property type="match status" value="2"/>
</dbReference>
<dbReference type="Gene3D" id="3.30.200.20">
    <property type="entry name" value="Phosphorylase Kinase, domain 1"/>
    <property type="match status" value="1"/>
</dbReference>
<keyword evidence="8 13" id="KW-0547">Nucleotide-binding</keyword>
<evidence type="ECO:0000256" key="2">
    <source>
        <dbReference type="ARBA" id="ARBA00008684"/>
    </source>
</evidence>
<dbReference type="Pfam" id="PF07714">
    <property type="entry name" value="PK_Tyr_Ser-Thr"/>
    <property type="match status" value="1"/>
</dbReference>
<dbReference type="PANTHER" id="PTHR27008:SF605">
    <property type="entry name" value="PROTEIN KINASE DOMAIN-CONTAINING PROTEIN"/>
    <property type="match status" value="1"/>
</dbReference>
<dbReference type="SMART" id="SM00369">
    <property type="entry name" value="LRR_TYP"/>
    <property type="match status" value="8"/>
</dbReference>
<dbReference type="SMART" id="SM00220">
    <property type="entry name" value="S_TKc"/>
    <property type="match status" value="1"/>
</dbReference>
<evidence type="ECO:0000256" key="14">
    <source>
        <dbReference type="SAM" id="Phobius"/>
    </source>
</evidence>
<evidence type="ECO:0000256" key="13">
    <source>
        <dbReference type="PROSITE-ProRule" id="PRU10141"/>
    </source>
</evidence>
<evidence type="ECO:0000256" key="4">
    <source>
        <dbReference type="ARBA" id="ARBA00022614"/>
    </source>
</evidence>
<dbReference type="EMBL" id="CP126665">
    <property type="protein sequence ID" value="WKA10433.1"/>
    <property type="molecule type" value="Genomic_DNA"/>
</dbReference>
<dbReference type="PROSITE" id="PS00108">
    <property type="entry name" value="PROTEIN_KINASE_ST"/>
    <property type="match status" value="1"/>
</dbReference>
<keyword evidence="7" id="KW-0677">Repeat</keyword>
<dbReference type="Gene3D" id="3.80.10.10">
    <property type="entry name" value="Ribonuclease Inhibitor"/>
    <property type="match status" value="4"/>
</dbReference>
<keyword evidence="9" id="KW-0418">Kinase</keyword>
<dbReference type="InterPro" id="IPR032675">
    <property type="entry name" value="LRR_dom_sf"/>
</dbReference>
<name>A0ABY9DRU3_VITVI</name>
<dbReference type="PROSITE" id="PS50011">
    <property type="entry name" value="PROTEIN_KINASE_DOM"/>
    <property type="match status" value="1"/>
</dbReference>
<evidence type="ECO:0000256" key="8">
    <source>
        <dbReference type="ARBA" id="ARBA00022741"/>
    </source>
</evidence>
<feature type="transmembrane region" description="Helical" evidence="14">
    <location>
        <begin position="667"/>
        <end position="692"/>
    </location>
</feature>
<evidence type="ECO:0000256" key="3">
    <source>
        <dbReference type="ARBA" id="ARBA00022527"/>
    </source>
</evidence>
<dbReference type="SUPFAM" id="SSF56112">
    <property type="entry name" value="Protein kinase-like (PK-like)"/>
    <property type="match status" value="1"/>
</dbReference>
<dbReference type="InterPro" id="IPR008271">
    <property type="entry name" value="Ser/Thr_kinase_AS"/>
</dbReference>
<accession>A0ABY9DRU3</accession>
<comment type="subcellular location">
    <subcellularLocation>
        <location evidence="1">Membrane</location>
    </subcellularLocation>
</comment>
<dbReference type="InterPro" id="IPR011009">
    <property type="entry name" value="Kinase-like_dom_sf"/>
</dbReference>
<evidence type="ECO:0000256" key="6">
    <source>
        <dbReference type="ARBA" id="ARBA00022692"/>
    </source>
</evidence>
<evidence type="ECO:0000256" key="7">
    <source>
        <dbReference type="ARBA" id="ARBA00022737"/>
    </source>
</evidence>
<evidence type="ECO:0000256" key="9">
    <source>
        <dbReference type="ARBA" id="ARBA00022777"/>
    </source>
</evidence>
<evidence type="ECO:0000259" key="15">
    <source>
        <dbReference type="PROSITE" id="PS50011"/>
    </source>
</evidence>
<dbReference type="InterPro" id="IPR001611">
    <property type="entry name" value="Leu-rich_rpt"/>
</dbReference>
<dbReference type="PANTHER" id="PTHR27008">
    <property type="entry name" value="OS04G0122200 PROTEIN"/>
    <property type="match status" value="1"/>
</dbReference>
<dbReference type="InterPro" id="IPR003591">
    <property type="entry name" value="Leu-rich_rpt_typical-subtyp"/>
</dbReference>
<keyword evidence="3" id="KW-0723">Serine/threonine-protein kinase</keyword>
<evidence type="ECO:0000256" key="1">
    <source>
        <dbReference type="ARBA" id="ARBA00004370"/>
    </source>
</evidence>
<evidence type="ECO:0000313" key="17">
    <source>
        <dbReference type="Proteomes" id="UP001227230"/>
    </source>
</evidence>
<keyword evidence="17" id="KW-1185">Reference proteome</keyword>
<feature type="binding site" evidence="13">
    <location>
        <position position="761"/>
    </location>
    <ligand>
        <name>ATP</name>
        <dbReference type="ChEBI" id="CHEBI:30616"/>
    </ligand>
</feature>
<proteinExistence type="inferred from homology"/>
<keyword evidence="6 14" id="KW-0812">Transmembrane</keyword>
<dbReference type="Gene3D" id="1.10.510.10">
    <property type="entry name" value="Transferase(Phosphotransferase) domain 1"/>
    <property type="match status" value="1"/>
</dbReference>
<keyword evidence="12 14" id="KW-0472">Membrane</keyword>
<dbReference type="InterPro" id="IPR051809">
    <property type="entry name" value="Plant_receptor-like_S/T_kinase"/>
</dbReference>
<dbReference type="Pfam" id="PF08263">
    <property type="entry name" value="LRRNT_2"/>
    <property type="match status" value="1"/>
</dbReference>
<evidence type="ECO:0000256" key="10">
    <source>
        <dbReference type="ARBA" id="ARBA00022840"/>
    </source>
</evidence>
<comment type="similarity">
    <text evidence="2">Belongs to the protein kinase superfamily. Ser/Thr protein kinase family.</text>
</comment>
<dbReference type="Pfam" id="PF13855">
    <property type="entry name" value="LRR_8"/>
    <property type="match status" value="1"/>
</dbReference>
<keyword evidence="5" id="KW-0808">Transferase</keyword>
<keyword evidence="11 14" id="KW-1133">Transmembrane helix</keyword>
<dbReference type="InterPro" id="IPR000719">
    <property type="entry name" value="Prot_kinase_dom"/>
</dbReference>
<dbReference type="InterPro" id="IPR017441">
    <property type="entry name" value="Protein_kinase_ATP_BS"/>
</dbReference>
<gene>
    <name evidence="16" type="ORF">VitviT2T_028004</name>
</gene>
<evidence type="ECO:0000313" key="16">
    <source>
        <dbReference type="EMBL" id="WKA10433.1"/>
    </source>
</evidence>
<protein>
    <recommendedName>
        <fullName evidence="15">Protein kinase domain-containing protein</fullName>
    </recommendedName>
</protein>
<dbReference type="Pfam" id="PF00560">
    <property type="entry name" value="LRR_1"/>
    <property type="match status" value="7"/>
</dbReference>
<feature type="domain" description="Protein kinase" evidence="15">
    <location>
        <begin position="728"/>
        <end position="1049"/>
    </location>
</feature>
<keyword evidence="4" id="KW-0433">Leucine-rich repeat</keyword>
<evidence type="ECO:0000256" key="12">
    <source>
        <dbReference type="ARBA" id="ARBA00023136"/>
    </source>
</evidence>
<dbReference type="InterPro" id="IPR001245">
    <property type="entry name" value="Ser-Thr/Tyr_kinase_cat_dom"/>
</dbReference>
<reference evidence="16 17" key="1">
    <citation type="journal article" date="2023" name="Hortic Res">
        <title>The complete reference genome for grapevine (Vitis vinifera L.) genetics and breeding.</title>
        <authorList>
            <person name="Shi X."/>
            <person name="Cao S."/>
            <person name="Wang X."/>
            <person name="Huang S."/>
            <person name="Wang Y."/>
            <person name="Liu Z."/>
            <person name="Liu W."/>
            <person name="Leng X."/>
            <person name="Peng Y."/>
            <person name="Wang N."/>
            <person name="Wang Y."/>
            <person name="Ma Z."/>
            <person name="Xu X."/>
            <person name="Zhang F."/>
            <person name="Xue H."/>
            <person name="Zhong H."/>
            <person name="Wang Y."/>
            <person name="Zhang K."/>
            <person name="Velt A."/>
            <person name="Avia K."/>
            <person name="Holtgrawe D."/>
            <person name="Grimplet J."/>
            <person name="Matus J.T."/>
            <person name="Ware D."/>
            <person name="Wu X."/>
            <person name="Wang H."/>
            <person name="Liu C."/>
            <person name="Fang Y."/>
            <person name="Rustenholz C."/>
            <person name="Cheng Z."/>
            <person name="Xiao H."/>
            <person name="Zhou Y."/>
        </authorList>
    </citation>
    <scope>NUCLEOTIDE SEQUENCE [LARGE SCALE GENOMIC DNA]</scope>
    <source>
        <strain evidence="17">cv. Pinot noir / PN40024</strain>
        <tissue evidence="16">Leaf</tissue>
    </source>
</reference>
<organism evidence="16 17">
    <name type="scientific">Vitis vinifera</name>
    <name type="common">Grape</name>
    <dbReference type="NCBI Taxonomy" id="29760"/>
    <lineage>
        <taxon>Eukaryota</taxon>
        <taxon>Viridiplantae</taxon>
        <taxon>Streptophyta</taxon>
        <taxon>Embryophyta</taxon>
        <taxon>Tracheophyta</taxon>
        <taxon>Spermatophyta</taxon>
        <taxon>Magnoliopsida</taxon>
        <taxon>eudicotyledons</taxon>
        <taxon>Gunneridae</taxon>
        <taxon>Pentapetalae</taxon>
        <taxon>rosids</taxon>
        <taxon>Vitales</taxon>
        <taxon>Vitaceae</taxon>
        <taxon>Viteae</taxon>
        <taxon>Vitis</taxon>
    </lineage>
</organism>
<keyword evidence="10 13" id="KW-0067">ATP-binding</keyword>
<dbReference type="PROSITE" id="PS00107">
    <property type="entry name" value="PROTEIN_KINASE_ATP"/>
    <property type="match status" value="1"/>
</dbReference>
<sequence>MLTLPQESENGFIDVCQSGDESPDVLKSTQEASDISLDPCTNRVGAIDADTDTDTLALLSFKSIVSDSQNVLSGWSLNSSHCTWFGVTCANNGTRVLSLRLAGYGLSGMIHPRLSNLTSLQLLDLSNNSFYGQLQLDFSHLSLLQNINLARNSINGRIPVGLSHCYNLEEIYFEHNQLIGNLPSELGDLPRLRILDVAANNLTGVIAPKFGNLTSLTVLSLARNQFFAKIPNELGHLHNLQRLQLSENQFEGKIPYSIYNISSLIYLSVAENMLVGELPTDMGLALPNLAEVYLAHNQLEGPIPSSFSNASQIQVLDFSSNHFQGPVPLLGNMNNLRLLHLGLNNLSSTTKLNLQVFNSLANSTQLEFLYLNDNQLAGELPTSVANLSTHLLEFCIGSNFLTGRIPQGFERFQNLWALDIHQNLFTGMIPNSLGKLQQLQRLLVDNNMLSGEIPDNFGNLTRLFLLTMGYNQFSGRIPTSIGECKNLKRLGLRQNRVNGSIPKEIFRLLDIIEIYLAHNELSGSLPALVESLEHLEVLDASNNQLSGNISTTIGSCLSLRSFNIATNKLSGAIPVSMGKLIALESMDLSSNSLTGQIPEELQDLLYLQILNLSFNDLGGPVPRKGVFMNLTWLSLTGNNKLCGSDPEAAGKMRIPICITKVKSNRHLILKIVIPVASLTLLMCAACITWMLISQNKKKRRGTTFPSPCFKALLPKISYSDIQHATNDFSAENLVGKGGFGSVYKGVFRTGENGVNTIFAVKVIDLQQGEASENFNTECEVLRNIQHRNLVKVITSCSSIDKRRVEFKALVMEFMSNGSLEKWLYPEDTNSRLALTLIQRLNIAIDVASALNYLHHDCDPPVVHCDLKPANVLLDDNMGAHVGDFGLARFLWKNPSEDESSTIGLKGSIGYIAPECSLGSRISTSRDVYSFGILLLEIFTAKKPTDDMFQEGLNQNKLASALLINQFLDMADKRLFNDDACIDYSIFTSSSGCINSIGTSSNTLSHWKIKTEECITAIIHVGLSCAAHSTTDRSTMREALTKLHDIKAFLLDL</sequence>
<dbReference type="Proteomes" id="UP001227230">
    <property type="component" value="Chromosome 18"/>
</dbReference>
<dbReference type="InterPro" id="IPR013210">
    <property type="entry name" value="LRR_N_plant-typ"/>
</dbReference>
<evidence type="ECO:0000256" key="5">
    <source>
        <dbReference type="ARBA" id="ARBA00022679"/>
    </source>
</evidence>